<dbReference type="EMBL" id="CP123967">
    <property type="protein sequence ID" value="WGT48475.1"/>
    <property type="molecule type" value="Genomic_DNA"/>
</dbReference>
<reference evidence="2 3" key="1">
    <citation type="journal article" date="2008" name="Int. J. Syst. Evol. Microbiol.">
        <title>Tessaracoccus flavescens sp. nov., isolated from marine sediment.</title>
        <authorList>
            <person name="Lee D.W."/>
            <person name="Lee S.D."/>
        </authorList>
    </citation>
    <scope>NUCLEOTIDE SEQUENCE [LARGE SCALE GENOMIC DNA]</scope>
    <source>
        <strain evidence="2 3">T21</strain>
    </source>
</reference>
<evidence type="ECO:0000256" key="1">
    <source>
        <dbReference type="SAM" id="MobiDB-lite"/>
    </source>
</evidence>
<accession>A0ABY8Q0X3</accession>
<dbReference type="RefSeq" id="WP_281146100.1">
    <property type="nucleotide sequence ID" value="NZ_CP123967.1"/>
</dbReference>
<sequence>MTLTFAAVMADAGIEAREALVIRHAYVREHEDGSAGIHGDSSDEEILAYTRVQDADPRRFPKAAPGYWIVFVPEGGDRARLWSVVVNRGEVANDGVLRTFDLERSDVMGDLRNRLVIGWRVSADVADQRDDGGDVSGDGDRRRSAGAVPGL</sequence>
<proteinExistence type="predicted"/>
<evidence type="ECO:0000313" key="2">
    <source>
        <dbReference type="EMBL" id="WGT48475.1"/>
    </source>
</evidence>
<protein>
    <submittedName>
        <fullName evidence="2">Uncharacterized protein</fullName>
    </submittedName>
</protein>
<organism evidence="2 3">
    <name type="scientific">Tessaracoccus lacteus</name>
    <dbReference type="NCBI Taxonomy" id="3041766"/>
    <lineage>
        <taxon>Bacteria</taxon>
        <taxon>Bacillati</taxon>
        <taxon>Actinomycetota</taxon>
        <taxon>Actinomycetes</taxon>
        <taxon>Propionibacteriales</taxon>
        <taxon>Propionibacteriaceae</taxon>
        <taxon>Tessaracoccus</taxon>
    </lineage>
</organism>
<name>A0ABY8Q0X3_9ACTN</name>
<evidence type="ECO:0000313" key="3">
    <source>
        <dbReference type="Proteomes" id="UP001244136"/>
    </source>
</evidence>
<dbReference type="Proteomes" id="UP001244136">
    <property type="component" value="Chromosome"/>
</dbReference>
<gene>
    <name evidence="2" type="ORF">QH948_06975</name>
</gene>
<keyword evidence="3" id="KW-1185">Reference proteome</keyword>
<feature type="region of interest" description="Disordered" evidence="1">
    <location>
        <begin position="128"/>
        <end position="151"/>
    </location>
</feature>
<feature type="compositionally biased region" description="Basic and acidic residues" evidence="1">
    <location>
        <begin position="128"/>
        <end position="143"/>
    </location>
</feature>